<dbReference type="PANTHER" id="PTHR39184">
    <property type="match status" value="1"/>
</dbReference>
<evidence type="ECO:0000313" key="3">
    <source>
        <dbReference type="Proteomes" id="UP001501153"/>
    </source>
</evidence>
<dbReference type="Gene3D" id="3.30.420.280">
    <property type="match status" value="1"/>
</dbReference>
<dbReference type="Pfam" id="PF04466">
    <property type="entry name" value="Terminase_3"/>
    <property type="match status" value="1"/>
</dbReference>
<sequence>MANIELDIAGTELLERTLASSAKVLVHEGGTSSSKTVSVAQAHIIWSFEEIGKTFSVVRKTLPALRRGALKDFKMALALAGCEDWFIENKSDLTYTNRQTGTIIEFFALDDAQKARGPRRDRLWCNEANELTEEDFSQLAKRTRGRIVLDYNPSMQRHWIYTKVLTRPDCQVIHSTYLDNCFLTDENIREIEIDVPVYQLTAEELQRPHLEVPGYHEVAEGLFTDWDGTYQGKGHLISGDPFRWQVFGLGQRGAPSESIYPALYDSQGLTPGRQRSLGLDPGFNHAMVLVDLEYRAAVPVPGAARLPKPELHIDELIHQSYLTTDDVIQLLPEVGVGKRDAIYVDSARPDVIADLKKAGYNAHEAEKGPGSVKAGIDALKKCKLCFTKRSEKTRNQFQDYRWKKTSSGEVLDEPVKHADDGPDAVRYGARPLLNIVNAPRRRSAQSSLIR</sequence>
<name>A0ABP8ILL9_9BACT</name>
<protein>
    <submittedName>
        <fullName evidence="2">PBSX family phage terminase large subunit</fullName>
    </submittedName>
</protein>
<dbReference type="RefSeq" id="WP_345236892.1">
    <property type="nucleotide sequence ID" value="NZ_BAABGZ010000064.1"/>
</dbReference>
<proteinExistence type="predicted"/>
<feature type="domain" description="Phage terminase large subunit N-terminal" evidence="1">
    <location>
        <begin position="24"/>
        <end position="192"/>
    </location>
</feature>
<comment type="caution">
    <text evidence="2">The sequence shown here is derived from an EMBL/GenBank/DDBJ whole genome shotgun (WGS) entry which is preliminary data.</text>
</comment>
<dbReference type="InterPro" id="IPR027417">
    <property type="entry name" value="P-loop_NTPase"/>
</dbReference>
<accession>A0ABP8ILL9</accession>
<organism evidence="2 3">
    <name type="scientific">Hymenobacter saemangeumensis</name>
    <dbReference type="NCBI Taxonomy" id="1084522"/>
    <lineage>
        <taxon>Bacteria</taxon>
        <taxon>Pseudomonadati</taxon>
        <taxon>Bacteroidota</taxon>
        <taxon>Cytophagia</taxon>
        <taxon>Cytophagales</taxon>
        <taxon>Hymenobacteraceae</taxon>
        <taxon>Hymenobacter</taxon>
    </lineage>
</organism>
<evidence type="ECO:0000259" key="1">
    <source>
        <dbReference type="Pfam" id="PF04466"/>
    </source>
</evidence>
<dbReference type="PANTHER" id="PTHR39184:SF1">
    <property type="entry name" value="PBSX PHAGE TERMINASE LARGE SUBUNIT"/>
    <property type="match status" value="1"/>
</dbReference>
<keyword evidence="3" id="KW-1185">Reference proteome</keyword>
<dbReference type="Proteomes" id="UP001501153">
    <property type="component" value="Unassembled WGS sequence"/>
</dbReference>
<gene>
    <name evidence="2" type="ORF">GCM10023185_29840</name>
</gene>
<reference evidence="3" key="1">
    <citation type="journal article" date="2019" name="Int. J. Syst. Evol. Microbiol.">
        <title>The Global Catalogue of Microorganisms (GCM) 10K type strain sequencing project: providing services to taxonomists for standard genome sequencing and annotation.</title>
        <authorList>
            <consortium name="The Broad Institute Genomics Platform"/>
            <consortium name="The Broad Institute Genome Sequencing Center for Infectious Disease"/>
            <person name="Wu L."/>
            <person name="Ma J."/>
        </authorList>
    </citation>
    <scope>NUCLEOTIDE SEQUENCE [LARGE SCALE GENOMIC DNA]</scope>
    <source>
        <strain evidence="3">JCM 17923</strain>
    </source>
</reference>
<dbReference type="EMBL" id="BAABGZ010000064">
    <property type="protein sequence ID" value="GAA4362168.1"/>
    <property type="molecule type" value="Genomic_DNA"/>
</dbReference>
<dbReference type="InterPro" id="IPR035412">
    <property type="entry name" value="Terminase_L_N"/>
</dbReference>
<dbReference type="InterPro" id="IPR052380">
    <property type="entry name" value="Viral_DNA_packaging_terminase"/>
</dbReference>
<dbReference type="Gene3D" id="3.40.50.300">
    <property type="entry name" value="P-loop containing nucleotide triphosphate hydrolases"/>
    <property type="match status" value="1"/>
</dbReference>
<evidence type="ECO:0000313" key="2">
    <source>
        <dbReference type="EMBL" id="GAA4362168.1"/>
    </source>
</evidence>